<evidence type="ECO:0000256" key="9">
    <source>
        <dbReference type="ARBA" id="ARBA00022842"/>
    </source>
</evidence>
<accession>A0A660L137</accession>
<keyword evidence="9" id="KW-0460">Magnesium</keyword>
<dbReference type="GO" id="GO:0002949">
    <property type="term" value="P:tRNA threonylcarbamoyladenosine modification"/>
    <property type="evidence" value="ECO:0007669"/>
    <property type="project" value="InterPro"/>
</dbReference>
<feature type="region of interest" description="Disordered" evidence="12">
    <location>
        <begin position="1"/>
        <end position="22"/>
    </location>
</feature>
<proteinExistence type="inferred from homology"/>
<evidence type="ECO:0000256" key="11">
    <source>
        <dbReference type="ARBA" id="ARBA00032441"/>
    </source>
</evidence>
<evidence type="ECO:0000256" key="6">
    <source>
        <dbReference type="ARBA" id="ARBA00022723"/>
    </source>
</evidence>
<evidence type="ECO:0000256" key="10">
    <source>
        <dbReference type="ARBA" id="ARBA00024908"/>
    </source>
</evidence>
<dbReference type="PANTHER" id="PTHR33540:SF2">
    <property type="entry name" value="TRNA THREONYLCARBAMOYLADENOSINE BIOSYNTHESIS PROTEIN TSAE"/>
    <property type="match status" value="1"/>
</dbReference>
<comment type="caution">
    <text evidence="13">The sequence shown here is derived from an EMBL/GenBank/DDBJ whole genome shotgun (WGS) entry which is preliminary data.</text>
</comment>
<keyword evidence="6" id="KW-0479">Metal-binding</keyword>
<keyword evidence="7" id="KW-0547">Nucleotide-binding</keyword>
<comment type="similarity">
    <text evidence="2">Belongs to the TsaE family.</text>
</comment>
<keyword evidence="8" id="KW-0067">ATP-binding</keyword>
<evidence type="ECO:0000256" key="3">
    <source>
        <dbReference type="ARBA" id="ARBA00019010"/>
    </source>
</evidence>
<evidence type="ECO:0000256" key="12">
    <source>
        <dbReference type="SAM" id="MobiDB-lite"/>
    </source>
</evidence>
<gene>
    <name evidence="13" type="ORF">C8N24_4643</name>
</gene>
<dbReference type="InterPro" id="IPR003442">
    <property type="entry name" value="T6A_TsaE"/>
</dbReference>
<keyword evidence="14" id="KW-1185">Reference proteome</keyword>
<name>A0A660L137_9ACTN</name>
<evidence type="ECO:0000313" key="14">
    <source>
        <dbReference type="Proteomes" id="UP000278962"/>
    </source>
</evidence>
<evidence type="ECO:0000256" key="2">
    <source>
        <dbReference type="ARBA" id="ARBA00007599"/>
    </source>
</evidence>
<dbReference type="GO" id="GO:0005737">
    <property type="term" value="C:cytoplasm"/>
    <property type="evidence" value="ECO:0007669"/>
    <property type="project" value="UniProtKB-SubCell"/>
</dbReference>
<dbReference type="Gene3D" id="3.40.50.300">
    <property type="entry name" value="P-loop containing nucleotide triphosphate hydrolases"/>
    <property type="match status" value="1"/>
</dbReference>
<evidence type="ECO:0000256" key="4">
    <source>
        <dbReference type="ARBA" id="ARBA00022490"/>
    </source>
</evidence>
<dbReference type="Pfam" id="PF02367">
    <property type="entry name" value="TsaE"/>
    <property type="match status" value="1"/>
</dbReference>
<keyword evidence="5" id="KW-0819">tRNA processing</keyword>
<dbReference type="AlphaFoldDB" id="A0A660L137"/>
<dbReference type="SUPFAM" id="SSF52540">
    <property type="entry name" value="P-loop containing nucleoside triphosphate hydrolases"/>
    <property type="match status" value="1"/>
</dbReference>
<evidence type="ECO:0000256" key="7">
    <source>
        <dbReference type="ARBA" id="ARBA00022741"/>
    </source>
</evidence>
<organism evidence="13 14">
    <name type="scientific">Solirubrobacter pauli</name>
    <dbReference type="NCBI Taxonomy" id="166793"/>
    <lineage>
        <taxon>Bacteria</taxon>
        <taxon>Bacillati</taxon>
        <taxon>Actinomycetota</taxon>
        <taxon>Thermoleophilia</taxon>
        <taxon>Solirubrobacterales</taxon>
        <taxon>Solirubrobacteraceae</taxon>
        <taxon>Solirubrobacter</taxon>
    </lineage>
</organism>
<dbReference type="NCBIfam" id="TIGR00150">
    <property type="entry name" value="T6A_YjeE"/>
    <property type="match status" value="1"/>
</dbReference>
<keyword evidence="4" id="KW-0963">Cytoplasm</keyword>
<comment type="function">
    <text evidence="10">Required for the formation of a threonylcarbamoyl group on adenosine at position 37 (t(6)A37) in tRNAs that read codons beginning with adenine. Is involved in the transfer of the threonylcarbamoyl moiety of threonylcarbamoyl-AMP (TC-AMP) to the N6 group of A37, together with TsaD and TsaB. TsaE seems to play an indirect role in the t(6)A biosynthesis pathway, possibly in regulating the core enzymatic function of TsaD.</text>
</comment>
<evidence type="ECO:0000256" key="8">
    <source>
        <dbReference type="ARBA" id="ARBA00022840"/>
    </source>
</evidence>
<comment type="subcellular location">
    <subcellularLocation>
        <location evidence="1">Cytoplasm</location>
    </subcellularLocation>
</comment>
<evidence type="ECO:0000256" key="1">
    <source>
        <dbReference type="ARBA" id="ARBA00004496"/>
    </source>
</evidence>
<dbReference type="InterPro" id="IPR027417">
    <property type="entry name" value="P-loop_NTPase"/>
</dbReference>
<dbReference type="GO" id="GO:0005524">
    <property type="term" value="F:ATP binding"/>
    <property type="evidence" value="ECO:0007669"/>
    <property type="project" value="UniProtKB-KW"/>
</dbReference>
<dbReference type="EMBL" id="RBIL01000002">
    <property type="protein sequence ID" value="RKQ86629.1"/>
    <property type="molecule type" value="Genomic_DNA"/>
</dbReference>
<evidence type="ECO:0000256" key="5">
    <source>
        <dbReference type="ARBA" id="ARBA00022694"/>
    </source>
</evidence>
<evidence type="ECO:0000313" key="13">
    <source>
        <dbReference type="EMBL" id="RKQ86629.1"/>
    </source>
</evidence>
<sequence length="152" mass="16056">MAPASRCGRASVTRSELTAGPEATEQAGAQLARTLAPGDVVLVSGDLGAGKTTFVRGALRSLGVEGPITSPTFVVGHQHEGTSGPLSHLDLYRLAGMTGEDPGLLDPFFADDAIVFIEWPEQAMDAFPPERVKHRVRLAHAGGDQRRIEVES</sequence>
<reference evidence="13 14" key="1">
    <citation type="submission" date="2018-10" db="EMBL/GenBank/DDBJ databases">
        <title>Genomic Encyclopedia of Archaeal and Bacterial Type Strains, Phase II (KMG-II): from individual species to whole genera.</title>
        <authorList>
            <person name="Goeker M."/>
        </authorList>
    </citation>
    <scope>NUCLEOTIDE SEQUENCE [LARGE SCALE GENOMIC DNA]</scope>
    <source>
        <strain evidence="13 14">DSM 14954</strain>
    </source>
</reference>
<dbReference type="PANTHER" id="PTHR33540">
    <property type="entry name" value="TRNA THREONYLCARBAMOYLADENOSINE BIOSYNTHESIS PROTEIN TSAE"/>
    <property type="match status" value="1"/>
</dbReference>
<dbReference type="GO" id="GO:0046872">
    <property type="term" value="F:metal ion binding"/>
    <property type="evidence" value="ECO:0007669"/>
    <property type="project" value="UniProtKB-KW"/>
</dbReference>
<protein>
    <recommendedName>
        <fullName evidence="3">tRNA threonylcarbamoyladenosine biosynthesis protein TsaE</fullName>
    </recommendedName>
    <alternativeName>
        <fullName evidence="11">t(6)A37 threonylcarbamoyladenosine biosynthesis protein TsaE</fullName>
    </alternativeName>
</protein>
<dbReference type="Proteomes" id="UP000278962">
    <property type="component" value="Unassembled WGS sequence"/>
</dbReference>